<feature type="non-terminal residue" evidence="4">
    <location>
        <position position="1"/>
    </location>
</feature>
<proteinExistence type="inferred from homology"/>
<reference evidence="4" key="1">
    <citation type="submission" date="2023-06" db="EMBL/GenBank/DDBJ databases">
        <title>Male Hemibagrus guttatus genome.</title>
        <authorList>
            <person name="Bian C."/>
        </authorList>
    </citation>
    <scope>NUCLEOTIDE SEQUENCE</scope>
    <source>
        <strain evidence="4">Male_cb2023</strain>
        <tissue evidence="4">Muscle</tissue>
    </source>
</reference>
<feature type="domain" description="Reverse transcriptase" evidence="3">
    <location>
        <begin position="1"/>
        <end position="52"/>
    </location>
</feature>
<dbReference type="Pfam" id="PF00078">
    <property type="entry name" value="RVT_1"/>
    <property type="match status" value="1"/>
</dbReference>
<dbReference type="EC" id="3.1.26.4" evidence="2"/>
<protein>
    <recommendedName>
        <fullName evidence="2">ribonuclease H</fullName>
        <ecNumber evidence="2">3.1.26.4</ecNumber>
    </recommendedName>
</protein>
<evidence type="ECO:0000256" key="2">
    <source>
        <dbReference type="ARBA" id="ARBA00012180"/>
    </source>
</evidence>
<dbReference type="AlphaFoldDB" id="A0AAE0VFF9"/>
<keyword evidence="5" id="KW-1185">Reference proteome</keyword>
<evidence type="ECO:0000313" key="5">
    <source>
        <dbReference type="Proteomes" id="UP001274896"/>
    </source>
</evidence>
<name>A0AAE0VFF9_9TELE</name>
<dbReference type="PANTHER" id="PTHR37984:SF13">
    <property type="entry name" value="RIBONUCLEASE H"/>
    <property type="match status" value="1"/>
</dbReference>
<dbReference type="GO" id="GO:0004523">
    <property type="term" value="F:RNA-DNA hybrid ribonuclease activity"/>
    <property type="evidence" value="ECO:0007669"/>
    <property type="project" value="UniProtKB-EC"/>
</dbReference>
<dbReference type="EMBL" id="JAUCMX010000001">
    <property type="protein sequence ID" value="KAK3556807.1"/>
    <property type="molecule type" value="Genomic_DNA"/>
</dbReference>
<feature type="non-terminal residue" evidence="4">
    <location>
        <position position="148"/>
    </location>
</feature>
<dbReference type="Gene3D" id="3.30.70.270">
    <property type="match status" value="1"/>
</dbReference>
<dbReference type="PROSITE" id="PS50878">
    <property type="entry name" value="RT_POL"/>
    <property type="match status" value="1"/>
</dbReference>
<dbReference type="PANTHER" id="PTHR37984">
    <property type="entry name" value="PROTEIN CBG26694"/>
    <property type="match status" value="1"/>
</dbReference>
<dbReference type="InterPro" id="IPR043128">
    <property type="entry name" value="Rev_trsase/Diguanyl_cyclase"/>
</dbReference>
<dbReference type="InterPro" id="IPR000477">
    <property type="entry name" value="RT_dom"/>
</dbReference>
<dbReference type="InterPro" id="IPR043502">
    <property type="entry name" value="DNA/RNA_pol_sf"/>
</dbReference>
<comment type="similarity">
    <text evidence="1">Belongs to the beta type-B retroviral polymerase family. HERV class-II K(HML-2) pol subfamily.</text>
</comment>
<evidence type="ECO:0000256" key="1">
    <source>
        <dbReference type="ARBA" id="ARBA00010879"/>
    </source>
</evidence>
<evidence type="ECO:0000259" key="3">
    <source>
        <dbReference type="PROSITE" id="PS50878"/>
    </source>
</evidence>
<dbReference type="SUPFAM" id="SSF56672">
    <property type="entry name" value="DNA/RNA polymerases"/>
    <property type="match status" value="1"/>
</dbReference>
<dbReference type="InterPro" id="IPR050951">
    <property type="entry name" value="Retrovirus_Pol_polyprotein"/>
</dbReference>
<sequence>YMDDILVTGASEEEHLRNLEEVLSRLKKSGLRLKRSKCMFLGKEVVFLGHKIGAAGVQPVAEKVQSIQEAQTPRSREVPQMASPRIQRWAVTLCGYEYTTVYKAGKEHQNADGLSRLPLIEKGVETPAEEESVLLLEENDVPLVKAEQ</sequence>
<accession>A0AAE0VFF9</accession>
<evidence type="ECO:0000313" key="4">
    <source>
        <dbReference type="EMBL" id="KAK3556807.1"/>
    </source>
</evidence>
<gene>
    <name evidence="4" type="ORF">QTP70_020488</name>
</gene>
<organism evidence="4 5">
    <name type="scientific">Hemibagrus guttatus</name>
    <dbReference type="NCBI Taxonomy" id="175788"/>
    <lineage>
        <taxon>Eukaryota</taxon>
        <taxon>Metazoa</taxon>
        <taxon>Chordata</taxon>
        <taxon>Craniata</taxon>
        <taxon>Vertebrata</taxon>
        <taxon>Euteleostomi</taxon>
        <taxon>Actinopterygii</taxon>
        <taxon>Neopterygii</taxon>
        <taxon>Teleostei</taxon>
        <taxon>Ostariophysi</taxon>
        <taxon>Siluriformes</taxon>
        <taxon>Bagridae</taxon>
        <taxon>Hemibagrus</taxon>
    </lineage>
</organism>
<comment type="caution">
    <text evidence="4">The sequence shown here is derived from an EMBL/GenBank/DDBJ whole genome shotgun (WGS) entry which is preliminary data.</text>
</comment>
<dbReference type="Proteomes" id="UP001274896">
    <property type="component" value="Unassembled WGS sequence"/>
</dbReference>